<feature type="non-terminal residue" evidence="1">
    <location>
        <position position="58"/>
    </location>
</feature>
<dbReference type="AlphaFoldDB" id="A0AAD7CMP8"/>
<dbReference type="EMBL" id="JARKIE010000333">
    <property type="protein sequence ID" value="KAJ7653530.1"/>
    <property type="molecule type" value="Genomic_DNA"/>
</dbReference>
<evidence type="ECO:0000313" key="1">
    <source>
        <dbReference type="EMBL" id="KAJ7653530.1"/>
    </source>
</evidence>
<comment type="caution">
    <text evidence="1">The sequence shown here is derived from an EMBL/GenBank/DDBJ whole genome shotgun (WGS) entry which is preliminary data.</text>
</comment>
<gene>
    <name evidence="1" type="ORF">B0H17DRAFT_865318</name>
</gene>
<keyword evidence="2" id="KW-1185">Reference proteome</keyword>
<dbReference type="Proteomes" id="UP001221757">
    <property type="component" value="Unassembled WGS sequence"/>
</dbReference>
<reference evidence="1" key="1">
    <citation type="submission" date="2023-03" db="EMBL/GenBank/DDBJ databases">
        <title>Massive genome expansion in bonnet fungi (Mycena s.s.) driven by repeated elements and novel gene families across ecological guilds.</title>
        <authorList>
            <consortium name="Lawrence Berkeley National Laboratory"/>
            <person name="Harder C.B."/>
            <person name="Miyauchi S."/>
            <person name="Viragh M."/>
            <person name="Kuo A."/>
            <person name="Thoen E."/>
            <person name="Andreopoulos B."/>
            <person name="Lu D."/>
            <person name="Skrede I."/>
            <person name="Drula E."/>
            <person name="Henrissat B."/>
            <person name="Morin E."/>
            <person name="Kohler A."/>
            <person name="Barry K."/>
            <person name="LaButti K."/>
            <person name="Morin E."/>
            <person name="Salamov A."/>
            <person name="Lipzen A."/>
            <person name="Mereny Z."/>
            <person name="Hegedus B."/>
            <person name="Baldrian P."/>
            <person name="Stursova M."/>
            <person name="Weitz H."/>
            <person name="Taylor A."/>
            <person name="Grigoriev I.V."/>
            <person name="Nagy L.G."/>
            <person name="Martin F."/>
            <person name="Kauserud H."/>
        </authorList>
    </citation>
    <scope>NUCLEOTIDE SEQUENCE</scope>
    <source>
        <strain evidence="1">CBHHK067</strain>
    </source>
</reference>
<feature type="non-terminal residue" evidence="1">
    <location>
        <position position="1"/>
    </location>
</feature>
<evidence type="ECO:0000313" key="2">
    <source>
        <dbReference type="Proteomes" id="UP001221757"/>
    </source>
</evidence>
<proteinExistence type="predicted"/>
<accession>A0AAD7CMP8</accession>
<name>A0AAD7CMP8_MYCRO</name>
<organism evidence="1 2">
    <name type="scientific">Mycena rosella</name>
    <name type="common">Pink bonnet</name>
    <name type="synonym">Agaricus rosellus</name>
    <dbReference type="NCBI Taxonomy" id="1033263"/>
    <lineage>
        <taxon>Eukaryota</taxon>
        <taxon>Fungi</taxon>
        <taxon>Dikarya</taxon>
        <taxon>Basidiomycota</taxon>
        <taxon>Agaricomycotina</taxon>
        <taxon>Agaricomycetes</taxon>
        <taxon>Agaricomycetidae</taxon>
        <taxon>Agaricales</taxon>
        <taxon>Marasmiineae</taxon>
        <taxon>Mycenaceae</taxon>
        <taxon>Mycena</taxon>
    </lineage>
</organism>
<protein>
    <submittedName>
        <fullName evidence="1">Uncharacterized protein</fullName>
    </submittedName>
</protein>
<sequence length="58" mass="5943">IVASPTQGFLVGGASSVAHCAAVIASRTRGDPFFNSSPLAGHILQLPSLLHPALHPEQ</sequence>